<dbReference type="SUPFAM" id="SSF50129">
    <property type="entry name" value="GroES-like"/>
    <property type="match status" value="1"/>
</dbReference>
<keyword evidence="14" id="KW-1185">Reference proteome</keyword>
<keyword evidence="3" id="KW-0808">Transferase</keyword>
<dbReference type="FunFam" id="3.40.50.720:FF:000209">
    <property type="entry name" value="Polyketide synthase Pks12"/>
    <property type="match status" value="1"/>
</dbReference>
<dbReference type="InterPro" id="IPR016036">
    <property type="entry name" value="Malonyl_transacylase_ACP-bd"/>
</dbReference>
<organism evidence="13 14">
    <name type="scientific">Xylaria grammica</name>
    <dbReference type="NCBI Taxonomy" id="363999"/>
    <lineage>
        <taxon>Eukaryota</taxon>
        <taxon>Fungi</taxon>
        <taxon>Dikarya</taxon>
        <taxon>Ascomycota</taxon>
        <taxon>Pezizomycotina</taxon>
        <taxon>Sordariomycetes</taxon>
        <taxon>Xylariomycetidae</taxon>
        <taxon>Xylariales</taxon>
        <taxon>Xylariaceae</taxon>
        <taxon>Xylaria</taxon>
    </lineage>
</organism>
<dbReference type="CDD" id="cd00833">
    <property type="entry name" value="PKS"/>
    <property type="match status" value="1"/>
</dbReference>
<evidence type="ECO:0000259" key="10">
    <source>
        <dbReference type="PROSITE" id="PS50075"/>
    </source>
</evidence>
<dbReference type="SUPFAM" id="SSF47336">
    <property type="entry name" value="ACP-like"/>
    <property type="match status" value="1"/>
</dbReference>
<reference evidence="13 14" key="1">
    <citation type="submission" date="2018-12" db="EMBL/GenBank/DDBJ databases">
        <title>Draft genome sequence of Xylaria grammica IHI A82.</title>
        <authorList>
            <person name="Buettner E."/>
            <person name="Kellner H."/>
        </authorList>
    </citation>
    <scope>NUCLEOTIDE SEQUENCE [LARGE SCALE GENOMIC DNA]</scope>
    <source>
        <strain evidence="13 14">IHI A82</strain>
    </source>
</reference>
<dbReference type="SMART" id="SM00827">
    <property type="entry name" value="PKS_AT"/>
    <property type="match status" value="1"/>
</dbReference>
<feature type="compositionally biased region" description="Low complexity" evidence="9">
    <location>
        <begin position="279"/>
        <end position="296"/>
    </location>
</feature>
<dbReference type="PANTHER" id="PTHR43775:SF29">
    <property type="entry name" value="ASPERFURANONE POLYKETIDE SYNTHASE AFOG-RELATED"/>
    <property type="match status" value="1"/>
</dbReference>
<dbReference type="InterPro" id="IPR050091">
    <property type="entry name" value="PKS_NRPS_Biosynth_Enz"/>
</dbReference>
<dbReference type="SUPFAM" id="SSF52151">
    <property type="entry name" value="FabD/lysophospholipase-like"/>
    <property type="match status" value="1"/>
</dbReference>
<dbReference type="SMART" id="SM00822">
    <property type="entry name" value="PKS_KR"/>
    <property type="match status" value="1"/>
</dbReference>
<keyword evidence="1" id="KW-0596">Phosphopantetheine</keyword>
<dbReference type="SMART" id="SM00826">
    <property type="entry name" value="PKS_DH"/>
    <property type="match status" value="1"/>
</dbReference>
<dbReference type="InterPro" id="IPR049552">
    <property type="entry name" value="PKS_DH_N"/>
</dbReference>
<dbReference type="PROSITE" id="PS00012">
    <property type="entry name" value="PHOSPHOPANTETHEINE"/>
    <property type="match status" value="1"/>
</dbReference>
<dbReference type="Pfam" id="PF08242">
    <property type="entry name" value="Methyltransf_12"/>
    <property type="match status" value="1"/>
</dbReference>
<dbReference type="SUPFAM" id="SSF55048">
    <property type="entry name" value="Probable ACP-binding domain of malonyl-CoA ACP transacylase"/>
    <property type="match status" value="1"/>
</dbReference>
<dbReference type="InterPro" id="IPR029063">
    <property type="entry name" value="SAM-dependent_MTases_sf"/>
</dbReference>
<comment type="caution">
    <text evidence="13">The sequence shown here is derived from an EMBL/GenBank/DDBJ whole genome shotgun (WGS) entry which is preliminary data.</text>
</comment>
<gene>
    <name evidence="13" type="ORF">EKO27_g9564</name>
</gene>
<dbReference type="Pfam" id="PF21089">
    <property type="entry name" value="PKS_DH_N"/>
    <property type="match status" value="1"/>
</dbReference>
<dbReference type="Pfam" id="PF14765">
    <property type="entry name" value="PS-DH"/>
    <property type="match status" value="1"/>
</dbReference>
<dbReference type="Pfam" id="PF08659">
    <property type="entry name" value="KR"/>
    <property type="match status" value="1"/>
</dbReference>
<dbReference type="GO" id="GO:0031177">
    <property type="term" value="F:phosphopantetheine binding"/>
    <property type="evidence" value="ECO:0007669"/>
    <property type="project" value="InterPro"/>
</dbReference>
<evidence type="ECO:0000256" key="7">
    <source>
        <dbReference type="ARBA" id="ARBA00023315"/>
    </source>
</evidence>
<dbReference type="Gene3D" id="1.10.1200.10">
    <property type="entry name" value="ACP-like"/>
    <property type="match status" value="1"/>
</dbReference>
<proteinExistence type="predicted"/>
<keyword evidence="6" id="KW-0511">Multifunctional enzyme</keyword>
<feature type="region of interest" description="C-terminal hotdog fold" evidence="8">
    <location>
        <begin position="944"/>
        <end position="1094"/>
    </location>
</feature>
<dbReference type="Pfam" id="PF22621">
    <property type="entry name" value="CurL-like_PKS_C"/>
    <property type="match status" value="1"/>
</dbReference>
<dbReference type="Pfam" id="PF08240">
    <property type="entry name" value="ADH_N"/>
    <property type="match status" value="1"/>
</dbReference>
<keyword evidence="7" id="KW-0012">Acyltransferase</keyword>
<dbReference type="InterPro" id="IPR011032">
    <property type="entry name" value="GroES-like_sf"/>
</dbReference>
<feature type="active site" description="Proton donor; for dehydratase activity" evidence="8">
    <location>
        <position position="1004"/>
    </location>
</feature>
<dbReference type="InterPro" id="IPR013968">
    <property type="entry name" value="PKS_KR"/>
</dbReference>
<evidence type="ECO:0000259" key="11">
    <source>
        <dbReference type="PROSITE" id="PS52004"/>
    </source>
</evidence>
<dbReference type="SUPFAM" id="SSF53901">
    <property type="entry name" value="Thiolase-like"/>
    <property type="match status" value="1"/>
</dbReference>
<dbReference type="SMART" id="SM00823">
    <property type="entry name" value="PKS_PP"/>
    <property type="match status" value="1"/>
</dbReference>
<dbReference type="InterPro" id="IPR014030">
    <property type="entry name" value="Ketoacyl_synth_N"/>
</dbReference>
<dbReference type="EMBL" id="RYZI01000429">
    <property type="protein sequence ID" value="RWA05541.1"/>
    <property type="molecule type" value="Genomic_DNA"/>
</dbReference>
<dbReference type="CDD" id="cd02440">
    <property type="entry name" value="AdoMet_MTases"/>
    <property type="match status" value="1"/>
</dbReference>
<accession>A0A439CTW9</accession>
<dbReference type="Gene3D" id="3.30.70.3290">
    <property type="match status" value="1"/>
</dbReference>
<dbReference type="PANTHER" id="PTHR43775">
    <property type="entry name" value="FATTY ACID SYNTHASE"/>
    <property type="match status" value="1"/>
</dbReference>
<dbReference type="InterPro" id="IPR009081">
    <property type="entry name" value="PP-bd_ACP"/>
</dbReference>
<dbReference type="Pfam" id="PF00698">
    <property type="entry name" value="Acyl_transf_1"/>
    <property type="match status" value="1"/>
</dbReference>
<dbReference type="Pfam" id="PF00109">
    <property type="entry name" value="ketoacyl-synt"/>
    <property type="match status" value="1"/>
</dbReference>
<dbReference type="InterPro" id="IPR020843">
    <property type="entry name" value="ER"/>
</dbReference>
<evidence type="ECO:0000256" key="8">
    <source>
        <dbReference type="PROSITE-ProRule" id="PRU01363"/>
    </source>
</evidence>
<feature type="region of interest" description="N-terminal hotdog fold" evidence="8">
    <location>
        <begin position="783"/>
        <end position="921"/>
    </location>
</feature>
<evidence type="ECO:0000259" key="12">
    <source>
        <dbReference type="PROSITE" id="PS52019"/>
    </source>
</evidence>
<name>A0A439CTW9_9PEZI</name>
<feature type="non-terminal residue" evidence="13">
    <location>
        <position position="1"/>
    </location>
</feature>
<keyword evidence="4" id="KW-0521">NADP</keyword>
<dbReference type="GO" id="GO:0016491">
    <property type="term" value="F:oxidoreductase activity"/>
    <property type="evidence" value="ECO:0007669"/>
    <property type="project" value="UniProtKB-KW"/>
</dbReference>
<dbReference type="InterPro" id="IPR006162">
    <property type="entry name" value="Ppantetheine_attach_site"/>
</dbReference>
<dbReference type="GO" id="GO:0004312">
    <property type="term" value="F:fatty acid synthase activity"/>
    <property type="evidence" value="ECO:0007669"/>
    <property type="project" value="TreeGrafter"/>
</dbReference>
<dbReference type="SMART" id="SM00825">
    <property type="entry name" value="PKS_KS"/>
    <property type="match status" value="1"/>
</dbReference>
<dbReference type="InterPro" id="IPR020841">
    <property type="entry name" value="PKS_Beta-ketoAc_synthase_dom"/>
</dbReference>
<dbReference type="InterPro" id="IPR036736">
    <property type="entry name" value="ACP-like_sf"/>
</dbReference>
<feature type="domain" description="PKS/mFAS DH" evidence="12">
    <location>
        <begin position="783"/>
        <end position="1094"/>
    </location>
</feature>
<evidence type="ECO:0000313" key="14">
    <source>
        <dbReference type="Proteomes" id="UP000286045"/>
    </source>
</evidence>
<keyword evidence="2" id="KW-0597">Phosphoprotein</keyword>
<dbReference type="Pfam" id="PF13602">
    <property type="entry name" value="ADH_zinc_N_2"/>
    <property type="match status" value="1"/>
</dbReference>
<dbReference type="GO" id="GO:1901336">
    <property type="term" value="P:lactone biosynthetic process"/>
    <property type="evidence" value="ECO:0007669"/>
    <property type="project" value="UniProtKB-ARBA"/>
</dbReference>
<dbReference type="CDD" id="cd05195">
    <property type="entry name" value="enoyl_red"/>
    <property type="match status" value="1"/>
</dbReference>
<dbReference type="PROSITE" id="PS52004">
    <property type="entry name" value="KS3_2"/>
    <property type="match status" value="1"/>
</dbReference>
<evidence type="ECO:0000256" key="9">
    <source>
        <dbReference type="SAM" id="MobiDB-lite"/>
    </source>
</evidence>
<dbReference type="InterPro" id="IPR020807">
    <property type="entry name" value="PKS_DH"/>
</dbReference>
<dbReference type="InterPro" id="IPR016039">
    <property type="entry name" value="Thiolase-like"/>
</dbReference>
<evidence type="ECO:0000256" key="4">
    <source>
        <dbReference type="ARBA" id="ARBA00022857"/>
    </source>
</evidence>
<feature type="domain" description="Carrier" evidence="10">
    <location>
        <begin position="2292"/>
        <end position="2369"/>
    </location>
</feature>
<dbReference type="SMART" id="SM00829">
    <property type="entry name" value="PKS_ER"/>
    <property type="match status" value="1"/>
</dbReference>
<dbReference type="InterPro" id="IPR013217">
    <property type="entry name" value="Methyltransf_12"/>
</dbReference>
<dbReference type="STRING" id="363999.A0A439CTW9"/>
<sequence length="2375" mass="261158">ALVTGSCVLLNPELSLYLSNLNMISPDGLCYSFDHRANGYSRGEGVVVVVLKTLSTAIRDGDQIRAVIRATGSNQDGRTPGITQPGAASQEKLIRQVYKSCGLGFESTRYVEAHGTGTQIGDSTEMKALGSVFRSVRSPGAPLFVQVLPGSVKANIGHLEGGSGLAGILKCILMLEKGLIPPNPLFEKFNPKINAKRNNIQLLGSHFLRALAESWPPQSLDDAYHTLEALSLRDSLQVVHSPSFTRPTRYNMQSELPEEVAPIPISSDRALNVVLNGTENTSSHSSISSSVLDTSTGTPRTSSTAPSESSGGPDKYQLLVSSARDGAALKRVIQQYGKYYDENVQGSATRLQDLAYTLAARRSVMPWRSFTVGDAELSSEEIGLLKSDCVRSSSETQISFVFTGQGAQYAEMGLALTQYPVFLSAMSRANKVFQTLGAEWSLFDKIETGEGINQPQFSQPLCTALQIALVDLLRSFNITPVAVIGHSSGEIAAAYTMGALSLESACTIAYHRGRLSSQLVASSEPGAMMSVNLQEGEVPAYVKKALPDAEIHVACVNSPSNVTLAGAESDIDQLKYRLNSDGIFCQKLKTGIPYHTPTMRQIASEYLSSLAFLDELAPDNSAVLMVSSVTGEKVVPSQLSTGQYWVDNLTSTVRFVDALQYLAQAAPKLDGIKAISDYIEIGPHGALRRPVNETLSEALNGEEFRYASVLSRFDQPLKTIMEIAGRLFTRGYRVSVTSVNKDSCEGTPSLLVNTPQYPFDHSRQYWYESRLNRDWRLRGSAPRSVLGVRSTDWNSLEPRWRRMLSVEETAWIADHVVDGAIVFPAAGTIIMALEAIKQTVSSQQTISGYLIKEATFSNPIFVQEGKKSEVQTQLRPIQHAYEKTSLRFEVVVFALTDGNSAECFKGIIHATVEHGLTEVDGGLEARTAKQTLSRSYERAQLSCTRHISKADFYKGLDKQNLTYGETFALAEEIFWDGQELCVARIDVSDPSKAYEGVVHPAVLDVCLQLCATAPSDGMSKMLATFIPHRLRDTWISATGWQHPQTESIRIRTQSRLNESSTAVVSSFTVLADDSSTLCHAKHVEMAAVASKESESEDQKKLLHSVDWKPHLSLLSKPRLSELCDVNNFSDDETAASEYNIRLENALHAHLQRNLAHFQEIVNPQTQPHLKHFVSWVERQLIKTPGQSEQELSNEALNKELDNLRAAKPLWRIFIEIAQALESIIRGETDALELLFSASVAQDFYDETFQRMCNHKFVSYIQLAAHQTPDQRILEVGAGTGGWTSEVLSILRRTEASTGGAAFSEYVYTDISPGYFDGARERFAEYRDRMTFKTLDLDRDVTMQGFEPGTYDMILAGSVLHATRNLSATLQNLRRALKPGGQLVFIEPTAPDCFTIGFGFGILPGWWGCEEESRTWCPTITEEEWDVVLQENGFSGNDLVIRDYHDERAHYFSIVVSSADRPPQSVVTSARTLIITNGQDENQKRLASGLQDRAFNSPDDHSVVLALSEATDAKIAPIDTVVLLADLGKPLLADPSDKTFQQLQNLMQQSRQLLWITLSSISQESYPYAALKDGFLRVMRSENDGKRLVSLSLENDTLECIENIAQVFDTAFKTDAPDCEYIVRDGQIMTGRLVQEVNLDRDLNASIVPQATYEPWLPGPPLKFDVGTRGSLDTLRFIEDPDQYVELGPADVEIEVKSWALGFRDLFSALGRLDEKDFGSDLAGVVSRVGPQCTALRPGDRVCTTQFGCMRTYVRAPESDIIKLPESLSLEEACGVINPGMTALYSLVDVARLQKGEKILIHSASGATGQAAVQVAQMVGAEVFATVGYDHKKQLLMDEYGIPESNIFYSRDLSFAQGIMRATGGYGVDVVLNSLVGEGLRSSWECVAPYGRFIEIGKADIHANAPLPMASFARNVTFAAVDLRDICLRKLELARRLFQTTIDLTERGILHCPGPLNVFSVSAIEEAFRYFQSGKQTGRIVIRTEHSAKVQKYLKRQKACSFDETAAYLIAGGLGGIGRATLRWMASKGARYLIVPSRSGAASKEAKELVKELSEQGVEVVTPKCDISEENSLCQLLEKHGPQGRPIRGCINASMVLQDSVFENMTSIQWQTTIRSKVQTSWNLHEQLPKDLDFFILLSSIAGVGGNPGQSNYAAGCTFQDSLARYRTYHGQRGLSLDLGVMRTIGVVAENQVKNTFEKYLGAPRIEEEEYLALLDIVCGPDYYSPGSAVKSQITIGITTPAELIRGDDKPLEHLYRSLFAYFNQTGSPSSNTGATTMASPGALFRQAETAEEMAKVVVESLVRKLARALSIQPEDVDRDKPLHLYGVDSLVAVELRNWIAKEFSADVPVFELMSGKTILAIGEFVTKMSHAKKAG</sequence>
<dbReference type="PROSITE" id="PS50075">
    <property type="entry name" value="CARRIER"/>
    <property type="match status" value="1"/>
</dbReference>
<dbReference type="InterPro" id="IPR001227">
    <property type="entry name" value="Ac_transferase_dom_sf"/>
</dbReference>
<evidence type="ECO:0000256" key="5">
    <source>
        <dbReference type="ARBA" id="ARBA00023002"/>
    </source>
</evidence>
<feature type="region of interest" description="Disordered" evidence="9">
    <location>
        <begin position="279"/>
        <end position="315"/>
    </location>
</feature>
<evidence type="ECO:0000313" key="13">
    <source>
        <dbReference type="EMBL" id="RWA05541.1"/>
    </source>
</evidence>
<dbReference type="InterPro" id="IPR013154">
    <property type="entry name" value="ADH-like_N"/>
</dbReference>
<keyword evidence="5" id="KW-0560">Oxidoreductase</keyword>
<dbReference type="InterPro" id="IPR057326">
    <property type="entry name" value="KR_dom"/>
</dbReference>
<evidence type="ECO:0000256" key="6">
    <source>
        <dbReference type="ARBA" id="ARBA00023268"/>
    </source>
</evidence>
<dbReference type="InterPro" id="IPR020806">
    <property type="entry name" value="PKS_PP-bd"/>
</dbReference>
<dbReference type="InterPro" id="IPR016035">
    <property type="entry name" value="Acyl_Trfase/lysoPLipase"/>
</dbReference>
<dbReference type="Pfam" id="PF23297">
    <property type="entry name" value="ACP_SdgA_C"/>
    <property type="match status" value="1"/>
</dbReference>
<dbReference type="Gene3D" id="3.40.366.10">
    <property type="entry name" value="Malonyl-Coenzyme A Acyl Carrier Protein, domain 2"/>
    <property type="match status" value="1"/>
</dbReference>
<dbReference type="GO" id="GO:0006633">
    <property type="term" value="P:fatty acid biosynthetic process"/>
    <property type="evidence" value="ECO:0007669"/>
    <property type="project" value="TreeGrafter"/>
</dbReference>
<evidence type="ECO:0000256" key="2">
    <source>
        <dbReference type="ARBA" id="ARBA00022553"/>
    </source>
</evidence>
<dbReference type="Pfam" id="PF02801">
    <property type="entry name" value="Ketoacyl-synt_C"/>
    <property type="match status" value="1"/>
</dbReference>
<dbReference type="Gene3D" id="3.90.180.10">
    <property type="entry name" value="Medium-chain alcohol dehydrogenases, catalytic domain"/>
    <property type="match status" value="1"/>
</dbReference>
<dbReference type="GO" id="GO:0044550">
    <property type="term" value="P:secondary metabolite biosynthetic process"/>
    <property type="evidence" value="ECO:0007669"/>
    <property type="project" value="UniProtKB-ARBA"/>
</dbReference>
<feature type="active site" description="Proton acceptor; for dehydratase activity" evidence="8">
    <location>
        <position position="815"/>
    </location>
</feature>
<feature type="compositionally biased region" description="Polar residues" evidence="9">
    <location>
        <begin position="297"/>
        <end position="310"/>
    </location>
</feature>
<dbReference type="Gene3D" id="3.10.129.110">
    <property type="entry name" value="Polyketide synthase dehydratase"/>
    <property type="match status" value="1"/>
</dbReference>
<dbReference type="InterPro" id="IPR049900">
    <property type="entry name" value="PKS_mFAS_DH"/>
</dbReference>
<feature type="domain" description="Ketosynthase family 3 (KS3)" evidence="11">
    <location>
        <begin position="1"/>
        <end position="213"/>
    </location>
</feature>
<dbReference type="Gene3D" id="3.40.50.720">
    <property type="entry name" value="NAD(P)-binding Rossmann-like Domain"/>
    <property type="match status" value="1"/>
</dbReference>
<dbReference type="Proteomes" id="UP000286045">
    <property type="component" value="Unassembled WGS sequence"/>
</dbReference>
<dbReference type="CDD" id="cd05274">
    <property type="entry name" value="KR_FAS_SDR_x"/>
    <property type="match status" value="1"/>
</dbReference>
<dbReference type="InterPro" id="IPR036291">
    <property type="entry name" value="NAD(P)-bd_dom_sf"/>
</dbReference>
<dbReference type="Gene3D" id="3.40.50.150">
    <property type="entry name" value="Vaccinia Virus protein VP39"/>
    <property type="match status" value="1"/>
</dbReference>
<dbReference type="InterPro" id="IPR049551">
    <property type="entry name" value="PKS_DH_C"/>
</dbReference>
<evidence type="ECO:0000256" key="1">
    <source>
        <dbReference type="ARBA" id="ARBA00022450"/>
    </source>
</evidence>
<dbReference type="SUPFAM" id="SSF51735">
    <property type="entry name" value="NAD(P)-binding Rossmann-fold domains"/>
    <property type="match status" value="2"/>
</dbReference>
<dbReference type="Gene3D" id="3.40.47.10">
    <property type="match status" value="1"/>
</dbReference>
<dbReference type="SUPFAM" id="SSF53335">
    <property type="entry name" value="S-adenosyl-L-methionine-dependent methyltransferases"/>
    <property type="match status" value="1"/>
</dbReference>
<protein>
    <submittedName>
        <fullName evidence="13">Uncharacterized protein</fullName>
    </submittedName>
</protein>
<dbReference type="InterPro" id="IPR014043">
    <property type="entry name" value="Acyl_transferase_dom"/>
</dbReference>
<dbReference type="InterPro" id="IPR042104">
    <property type="entry name" value="PKS_dehydratase_sf"/>
</dbReference>
<evidence type="ECO:0000256" key="3">
    <source>
        <dbReference type="ARBA" id="ARBA00022679"/>
    </source>
</evidence>
<dbReference type="InterPro" id="IPR014031">
    <property type="entry name" value="Ketoacyl_synth_C"/>
</dbReference>
<dbReference type="PROSITE" id="PS52019">
    <property type="entry name" value="PKS_MFAS_DH"/>
    <property type="match status" value="1"/>
</dbReference>